<protein>
    <submittedName>
        <fullName evidence="2">Uncharacterized protein</fullName>
    </submittedName>
</protein>
<keyword evidence="1" id="KW-1133">Transmembrane helix</keyword>
<keyword evidence="3" id="KW-1185">Reference proteome</keyword>
<dbReference type="EMBL" id="FRAL01000001">
    <property type="protein sequence ID" value="SHK06139.1"/>
    <property type="molecule type" value="Genomic_DNA"/>
</dbReference>
<feature type="transmembrane region" description="Helical" evidence="1">
    <location>
        <begin position="12"/>
        <end position="36"/>
    </location>
</feature>
<gene>
    <name evidence="2" type="ORF">SAMN05192556_101706</name>
</gene>
<keyword evidence="1" id="KW-0472">Membrane</keyword>
<dbReference type="AlphaFoldDB" id="A0A1M6PDW9"/>
<sequence length="208" mass="23605">MIDWISQHSSFLQVLTSVATLVIWIVYAQMLLAGFIRQRRPKVVINQVMGLSTRGRCLISNMSAEHIHIESAHVRLHSHEGVRRCTVSEIQREEDATTPTSIQGGTLQGPLSSGSYIDAGEIQHLVSRARQAPIEDKSTLCRDENAQYVLELLVLYIYSSAPGIMGASRQFVFDDDGQATPAHLETRQHRNRRERKRMSRLYRTYLDS</sequence>
<evidence type="ECO:0000313" key="3">
    <source>
        <dbReference type="Proteomes" id="UP000184248"/>
    </source>
</evidence>
<dbReference type="RefSeq" id="WP_064698494.1">
    <property type="nucleotide sequence ID" value="NZ_BDEO01000001.1"/>
</dbReference>
<reference evidence="3" key="1">
    <citation type="submission" date="2016-11" db="EMBL/GenBank/DDBJ databases">
        <authorList>
            <person name="Varghese N."/>
            <person name="Submissions S."/>
        </authorList>
    </citation>
    <scope>NUCLEOTIDE SEQUENCE [LARGE SCALE GENOMIC DNA]</scope>
    <source>
        <strain evidence="3">ALO Sharm</strain>
    </source>
</reference>
<keyword evidence="1" id="KW-0812">Transmembrane</keyword>
<evidence type="ECO:0000313" key="2">
    <source>
        <dbReference type="EMBL" id="SHK06139.1"/>
    </source>
</evidence>
<accession>A0A1M6PDW9</accession>
<dbReference type="Proteomes" id="UP000184248">
    <property type="component" value="Unassembled WGS sequence"/>
</dbReference>
<dbReference type="OrthoDB" id="6181469at2"/>
<name>A0A1M6PDW9_9GAMM</name>
<evidence type="ECO:0000256" key="1">
    <source>
        <dbReference type="SAM" id="Phobius"/>
    </source>
</evidence>
<organism evidence="2 3">
    <name type="scientific">Halomonas caseinilytica</name>
    <dbReference type="NCBI Taxonomy" id="438744"/>
    <lineage>
        <taxon>Bacteria</taxon>
        <taxon>Pseudomonadati</taxon>
        <taxon>Pseudomonadota</taxon>
        <taxon>Gammaproteobacteria</taxon>
        <taxon>Oceanospirillales</taxon>
        <taxon>Halomonadaceae</taxon>
        <taxon>Halomonas</taxon>
    </lineage>
</organism>
<proteinExistence type="predicted"/>